<gene>
    <name evidence="1" type="ORF">ACFSGJ_02325</name>
</gene>
<dbReference type="EMBL" id="JBHUGH010000002">
    <property type="protein sequence ID" value="MFD1911048.1"/>
    <property type="molecule type" value="Genomic_DNA"/>
</dbReference>
<protein>
    <submittedName>
        <fullName evidence="1">Uncharacterized protein</fullName>
    </submittedName>
</protein>
<comment type="caution">
    <text evidence="1">The sequence shown here is derived from an EMBL/GenBank/DDBJ whole genome shotgun (WGS) entry which is preliminary data.</text>
</comment>
<evidence type="ECO:0000313" key="2">
    <source>
        <dbReference type="Proteomes" id="UP001597353"/>
    </source>
</evidence>
<reference evidence="2" key="1">
    <citation type="journal article" date="2019" name="Int. J. Syst. Evol. Microbiol.">
        <title>The Global Catalogue of Microorganisms (GCM) 10K type strain sequencing project: providing services to taxonomists for standard genome sequencing and annotation.</title>
        <authorList>
            <consortium name="The Broad Institute Genomics Platform"/>
            <consortium name="The Broad Institute Genome Sequencing Center for Infectious Disease"/>
            <person name="Wu L."/>
            <person name="Ma J."/>
        </authorList>
    </citation>
    <scope>NUCLEOTIDE SEQUENCE [LARGE SCALE GENOMIC DNA]</scope>
    <source>
        <strain evidence="2">CGMCC 4.7242</strain>
    </source>
</reference>
<organism evidence="1 2">
    <name type="scientific">Halodurantibacterium flavum</name>
    <dbReference type="NCBI Taxonomy" id="1382802"/>
    <lineage>
        <taxon>Bacteria</taxon>
        <taxon>Pseudomonadati</taxon>
        <taxon>Pseudomonadota</taxon>
        <taxon>Alphaproteobacteria</taxon>
        <taxon>Rhodobacterales</taxon>
        <taxon>Paracoccaceae</taxon>
        <taxon>Halodurantibacterium</taxon>
    </lineage>
</organism>
<sequence length="91" mass="9956">MSTGSRISGWTMMLLLISVNLGWLPASGYESPRVDPRRSFQTMLMPSIMPGTALAVALMRHTSSMPGVLQADYMRTTRAKGLRDALGPKET</sequence>
<evidence type="ECO:0000313" key="1">
    <source>
        <dbReference type="EMBL" id="MFD1911048.1"/>
    </source>
</evidence>
<keyword evidence="2" id="KW-1185">Reference proteome</keyword>
<accession>A0ABW4S1W5</accession>
<proteinExistence type="predicted"/>
<dbReference type="Proteomes" id="UP001597353">
    <property type="component" value="Unassembled WGS sequence"/>
</dbReference>
<name>A0ABW4S1W5_9RHOB</name>